<dbReference type="KEGG" id="amar:AMRN_1367"/>
<reference evidence="3" key="1">
    <citation type="submission" date="2017-09" db="EMBL/GenBank/DDBJ databases">
        <title>Arcobacter canalis sp. nov., a new species isolated from a water canal contaminated with urban sewage.</title>
        <authorList>
            <person name="Perez-Cataluna A."/>
            <person name="Salas-Masso N."/>
            <person name="Figueras M.J."/>
        </authorList>
    </citation>
    <scope>NUCLEOTIDE SEQUENCE [LARGE SCALE GENOMIC DNA]</scope>
    <source>
        <strain evidence="3">CECT 7727</strain>
    </source>
</reference>
<reference evidence="2" key="2">
    <citation type="submission" date="2017-09" db="EMBL/GenBank/DDBJ databases">
        <authorList>
            <person name="Perez-Cataluna A."/>
            <person name="Figueras M.J."/>
            <person name="Salas-Masso N."/>
        </authorList>
    </citation>
    <scope>NUCLEOTIDE SEQUENCE</scope>
    <source>
        <strain evidence="2">CECT 7727</strain>
    </source>
</reference>
<organism evidence="1 4">
    <name type="scientific">Malaciobacter marinus</name>
    <dbReference type="NCBI Taxonomy" id="505249"/>
    <lineage>
        <taxon>Bacteria</taxon>
        <taxon>Pseudomonadati</taxon>
        <taxon>Campylobacterota</taxon>
        <taxon>Epsilonproteobacteria</taxon>
        <taxon>Campylobacterales</taxon>
        <taxon>Arcobacteraceae</taxon>
        <taxon>Malaciobacter</taxon>
    </lineage>
</organism>
<evidence type="ECO:0000313" key="2">
    <source>
        <dbReference type="EMBL" id="PHO16313.1"/>
    </source>
</evidence>
<dbReference type="EMBL" id="CP032101">
    <property type="protein sequence ID" value="AXX87103.1"/>
    <property type="molecule type" value="Genomic_DNA"/>
</dbReference>
<dbReference type="SUPFAM" id="SSF63418">
    <property type="entry name" value="MurE/MurF N-terminal domain"/>
    <property type="match status" value="1"/>
</dbReference>
<evidence type="ECO:0000313" key="1">
    <source>
        <dbReference type="EMBL" id="AXX87103.1"/>
    </source>
</evidence>
<evidence type="ECO:0000313" key="3">
    <source>
        <dbReference type="Proteomes" id="UP000224740"/>
    </source>
</evidence>
<dbReference type="Proteomes" id="UP000224740">
    <property type="component" value="Unassembled WGS sequence"/>
</dbReference>
<dbReference type="EMBL" id="NXAO01000011">
    <property type="protein sequence ID" value="PHO16313.1"/>
    <property type="molecule type" value="Genomic_DNA"/>
</dbReference>
<accession>A0A347TKH5</accession>
<proteinExistence type="predicted"/>
<sequence>MKVSSIIDIIDGETLNSPSISFIYNIKLEALKVKEGDLFVAKNLDDINIAINNGAFLILVDSNVTVTDFEIAWIKVNNLDEALVKLIRFKLSNYDLYAYNCEKTVFNFIQCLKNSQNTQLKLIKNINDALKILDYIEDKDKLIFCNNKLMNNLYPKNQQIQFVKKEDIKNIIEHTIFETSFTYKDIYFQKIKVSTLYIKELLTAWEFLNDEVDFSKLKNSTLLRPLFVDKFINQTEFGKSNKFLIIQENIDFIEEEINYLKTNYKFGTKLFITNKYINNFFAKQIILEDAYKVKEYLKENQFNAAYLIGYKYEDILELINQKQMQTTLAF</sequence>
<dbReference type="Proteomes" id="UP000264693">
    <property type="component" value="Chromosome"/>
</dbReference>
<dbReference type="InterPro" id="IPR035911">
    <property type="entry name" value="MurE/MurF_N"/>
</dbReference>
<protein>
    <submittedName>
        <fullName evidence="2">Peptidoglycan synthetase</fullName>
    </submittedName>
</protein>
<dbReference type="AlphaFoldDB" id="A0A347TKH5"/>
<keyword evidence="3" id="KW-1185">Reference proteome</keyword>
<gene>
    <name evidence="1" type="ORF">AMRN_1367</name>
    <name evidence="2" type="ORF">CPH92_02285</name>
</gene>
<reference evidence="1 4" key="3">
    <citation type="submission" date="2018-08" db="EMBL/GenBank/DDBJ databases">
        <title>Complete genome of the Arcobacter marinus type strain JCM 15502.</title>
        <authorList>
            <person name="Miller W.G."/>
            <person name="Yee E."/>
            <person name="Huynh S."/>
            <person name="Parker C.T."/>
        </authorList>
    </citation>
    <scope>NUCLEOTIDE SEQUENCE [LARGE SCALE GENOMIC DNA]</scope>
    <source>
        <strain evidence="1 4">JCM 15502</strain>
    </source>
</reference>
<evidence type="ECO:0000313" key="4">
    <source>
        <dbReference type="Proteomes" id="UP000264693"/>
    </source>
</evidence>
<dbReference type="RefSeq" id="WP_099310171.1">
    <property type="nucleotide sequence ID" value="NZ_CP032101.1"/>
</dbReference>
<name>A0A347TKH5_9BACT</name>